<dbReference type="EMBL" id="JAMSHJ010000004">
    <property type="protein sequence ID" value="KAI5418821.1"/>
    <property type="molecule type" value="Genomic_DNA"/>
</dbReference>
<dbReference type="Proteomes" id="UP001058974">
    <property type="component" value="Chromosome 4"/>
</dbReference>
<reference evidence="2 3" key="1">
    <citation type="journal article" date="2022" name="Nat. Genet.">
        <title>Improved pea reference genome and pan-genome highlight genomic features and evolutionary characteristics.</title>
        <authorList>
            <person name="Yang T."/>
            <person name="Liu R."/>
            <person name="Luo Y."/>
            <person name="Hu S."/>
            <person name="Wang D."/>
            <person name="Wang C."/>
            <person name="Pandey M.K."/>
            <person name="Ge S."/>
            <person name="Xu Q."/>
            <person name="Li N."/>
            <person name="Li G."/>
            <person name="Huang Y."/>
            <person name="Saxena R.K."/>
            <person name="Ji Y."/>
            <person name="Li M."/>
            <person name="Yan X."/>
            <person name="He Y."/>
            <person name="Liu Y."/>
            <person name="Wang X."/>
            <person name="Xiang C."/>
            <person name="Varshney R.K."/>
            <person name="Ding H."/>
            <person name="Gao S."/>
            <person name="Zong X."/>
        </authorList>
    </citation>
    <scope>NUCLEOTIDE SEQUENCE [LARGE SCALE GENOMIC DNA]</scope>
    <source>
        <strain evidence="2 3">cv. Zhongwan 6</strain>
    </source>
</reference>
<feature type="region of interest" description="Disordered" evidence="1">
    <location>
        <begin position="153"/>
        <end position="185"/>
    </location>
</feature>
<gene>
    <name evidence="2" type="ORF">KIW84_043160</name>
</gene>
<dbReference type="Gramene" id="Psat04G0316000-T1">
    <property type="protein sequence ID" value="KAI5418821.1"/>
    <property type="gene ID" value="KIW84_043160"/>
</dbReference>
<protein>
    <submittedName>
        <fullName evidence="2">Uncharacterized protein</fullName>
    </submittedName>
</protein>
<proteinExistence type="predicted"/>
<name>A0A9D5ATL7_PEA</name>
<dbReference type="AlphaFoldDB" id="A0A9D5ATL7"/>
<feature type="compositionally biased region" description="Polar residues" evidence="1">
    <location>
        <begin position="9"/>
        <end position="28"/>
    </location>
</feature>
<evidence type="ECO:0000313" key="2">
    <source>
        <dbReference type="EMBL" id="KAI5418821.1"/>
    </source>
</evidence>
<keyword evidence="3" id="KW-1185">Reference proteome</keyword>
<accession>A0A9D5ATL7</accession>
<sequence length="211" mass="23132">MANIDKGSSKSLSRNHNLKNDVSINMSKHSVDSDIGRIGGEMSNEGREIQKTNIDNQNMKVSCQMEDLTRGSRGNRNKRPSKSDSAILVTKFGVHAMTSMGEIFLHPKRKLSEEEDEVTSKRVVLHNDISGEEVKAQQEVDIPLKDNIYAVEDQAGVGPSDGVKSDTKVNGNEAGEESESSCGIGNGKAKWINTFDLNELPNDEDVEEDKA</sequence>
<organism evidence="2 3">
    <name type="scientific">Pisum sativum</name>
    <name type="common">Garden pea</name>
    <name type="synonym">Lathyrus oleraceus</name>
    <dbReference type="NCBI Taxonomy" id="3888"/>
    <lineage>
        <taxon>Eukaryota</taxon>
        <taxon>Viridiplantae</taxon>
        <taxon>Streptophyta</taxon>
        <taxon>Embryophyta</taxon>
        <taxon>Tracheophyta</taxon>
        <taxon>Spermatophyta</taxon>
        <taxon>Magnoliopsida</taxon>
        <taxon>eudicotyledons</taxon>
        <taxon>Gunneridae</taxon>
        <taxon>Pentapetalae</taxon>
        <taxon>rosids</taxon>
        <taxon>fabids</taxon>
        <taxon>Fabales</taxon>
        <taxon>Fabaceae</taxon>
        <taxon>Papilionoideae</taxon>
        <taxon>50 kb inversion clade</taxon>
        <taxon>NPAAA clade</taxon>
        <taxon>Hologalegina</taxon>
        <taxon>IRL clade</taxon>
        <taxon>Fabeae</taxon>
        <taxon>Lathyrus</taxon>
    </lineage>
</organism>
<comment type="caution">
    <text evidence="2">The sequence shown here is derived from an EMBL/GenBank/DDBJ whole genome shotgun (WGS) entry which is preliminary data.</text>
</comment>
<evidence type="ECO:0000256" key="1">
    <source>
        <dbReference type="SAM" id="MobiDB-lite"/>
    </source>
</evidence>
<evidence type="ECO:0000313" key="3">
    <source>
        <dbReference type="Proteomes" id="UP001058974"/>
    </source>
</evidence>
<feature type="region of interest" description="Disordered" evidence="1">
    <location>
        <begin position="1"/>
        <end position="43"/>
    </location>
</feature>